<dbReference type="OrthoDB" id="7810516at2"/>
<organism evidence="8 9">
    <name type="scientific">Pseudaminobacter soli</name>
    <name type="common">ex Li et al. 2025</name>
    <dbReference type="NCBI Taxonomy" id="1295366"/>
    <lineage>
        <taxon>Bacteria</taxon>
        <taxon>Pseudomonadati</taxon>
        <taxon>Pseudomonadota</taxon>
        <taxon>Alphaproteobacteria</taxon>
        <taxon>Hyphomicrobiales</taxon>
        <taxon>Phyllobacteriaceae</taxon>
        <taxon>Pseudaminobacter</taxon>
    </lineage>
</organism>
<dbReference type="Pfam" id="PF13432">
    <property type="entry name" value="TPR_16"/>
    <property type="match status" value="2"/>
</dbReference>
<feature type="domain" description="FecR protein" evidence="7">
    <location>
        <begin position="57"/>
        <end position="151"/>
    </location>
</feature>
<dbReference type="Gene3D" id="1.25.40.10">
    <property type="entry name" value="Tetratricopeptide repeat domain"/>
    <property type="match status" value="2"/>
</dbReference>
<dbReference type="AlphaFoldDB" id="A0A2P7SK74"/>
<dbReference type="Gene3D" id="2.60.120.1440">
    <property type="match status" value="1"/>
</dbReference>
<evidence type="ECO:0000313" key="8">
    <source>
        <dbReference type="EMBL" id="PSJ62751.1"/>
    </source>
</evidence>
<keyword evidence="5" id="KW-0998">Cell outer membrane</keyword>
<feature type="repeat" description="TPR" evidence="6">
    <location>
        <begin position="535"/>
        <end position="568"/>
    </location>
</feature>
<comment type="caution">
    <text evidence="8">The sequence shown here is derived from an EMBL/GenBank/DDBJ whole genome shotgun (WGS) entry which is preliminary data.</text>
</comment>
<evidence type="ECO:0000256" key="3">
    <source>
        <dbReference type="ARBA" id="ARBA00022803"/>
    </source>
</evidence>
<dbReference type="SUPFAM" id="SSF56935">
    <property type="entry name" value="Porins"/>
    <property type="match status" value="1"/>
</dbReference>
<dbReference type="PANTHER" id="PTHR44858">
    <property type="entry name" value="TETRATRICOPEPTIDE REPEAT PROTEIN 6"/>
    <property type="match status" value="1"/>
</dbReference>
<dbReference type="InterPro" id="IPR050498">
    <property type="entry name" value="Ycf3"/>
</dbReference>
<comment type="subcellular location">
    <subcellularLocation>
        <location evidence="1">Cell outer membrane</location>
    </subcellularLocation>
</comment>
<dbReference type="InterPro" id="IPR036942">
    <property type="entry name" value="Beta-barrel_TonB_sf"/>
</dbReference>
<dbReference type="PANTHER" id="PTHR44858:SF1">
    <property type="entry name" value="UDP-N-ACETYLGLUCOSAMINE--PEPTIDE N-ACETYLGLUCOSAMINYLTRANSFERASE SPINDLY-RELATED"/>
    <property type="match status" value="1"/>
</dbReference>
<dbReference type="SUPFAM" id="SSF48452">
    <property type="entry name" value="TPR-like"/>
    <property type="match status" value="2"/>
</dbReference>
<feature type="repeat" description="TPR" evidence="6">
    <location>
        <begin position="433"/>
        <end position="466"/>
    </location>
</feature>
<gene>
    <name evidence="8" type="ORF">C7I85_03915</name>
</gene>
<evidence type="ECO:0000313" key="9">
    <source>
        <dbReference type="Proteomes" id="UP000240653"/>
    </source>
</evidence>
<evidence type="ECO:0000256" key="2">
    <source>
        <dbReference type="ARBA" id="ARBA00022737"/>
    </source>
</evidence>
<reference evidence="8 9" key="1">
    <citation type="submission" date="2018-03" db="EMBL/GenBank/DDBJ databases">
        <title>The draft genome of Mesorhizobium soli JCM 19897.</title>
        <authorList>
            <person name="Li L."/>
            <person name="Liu L."/>
            <person name="Liang L."/>
            <person name="Wang T."/>
            <person name="Zhang X."/>
        </authorList>
    </citation>
    <scope>NUCLEOTIDE SEQUENCE [LARGE SCALE GENOMIC DNA]</scope>
    <source>
        <strain evidence="8 9">JCM 19897</strain>
    </source>
</reference>
<evidence type="ECO:0000259" key="7">
    <source>
        <dbReference type="Pfam" id="PF04773"/>
    </source>
</evidence>
<keyword evidence="9" id="KW-1185">Reference proteome</keyword>
<dbReference type="SMART" id="SM00028">
    <property type="entry name" value="TPR"/>
    <property type="match status" value="5"/>
</dbReference>
<dbReference type="PROSITE" id="PS50005">
    <property type="entry name" value="TPR"/>
    <property type="match status" value="3"/>
</dbReference>
<evidence type="ECO:0000256" key="6">
    <source>
        <dbReference type="PROSITE-ProRule" id="PRU00339"/>
    </source>
</evidence>
<dbReference type="InterPro" id="IPR011990">
    <property type="entry name" value="TPR-like_helical_dom_sf"/>
</dbReference>
<keyword evidence="4" id="KW-0472">Membrane</keyword>
<protein>
    <submittedName>
        <fullName evidence="8">TonB-dependent receptor</fullName>
    </submittedName>
</protein>
<dbReference type="RefSeq" id="WP_106722651.1">
    <property type="nucleotide sequence ID" value="NZ_PXYL01000002.1"/>
</dbReference>
<sequence length="1230" mass="132143">MMSAALGGQIAAADPMPRAQPAAGSVIAHKVGEEVRFVEVSDWRFVDLQQDVVAGDYLRTNANGNLAVLFADRTQMRLGRNTTLLVKNAAPGQDAEFALESGTIWARAERGGTGLTVDTPAAAAAIRGTDWTLTVDGNGRTSLIVLEGKVELSNDFGTVTAVQGETAVATIGSAPTKVIIVNPSDREQMQFFMSLRGSFNALPASPLSSPDMRKARGQISAKAPATRSAEDWVTLAEVSLSYDGRQGALEASRQARGFRLTRAQAARLDLIDAMIAGAEKRYDEASRLFKRAAPALDKRRRAVAAYGGYYSRALADPTRTETPPKTGDGPYAAVAEAMTAGFLVDIKAAIAVLEKAERRYPDDPTLPAARAQFATLLDDRQKVEEAVERALTLDPDEPMALEARANYRAAIKGDLEGAHADLTRATELAPGSTTLWNSLGLVQNARGASSEAETALLRAIELDPQDPVSHINLAYLYLDQDRVEEARKEIETALKVDPTFDIALLARGRYHMQTGELEKAREDLMAGTTASPADSQGLLLLSAAHYESGDREPAAQALDNANRLDPNNPVSASFKTAVAIDGYDSDTAIRSAQEMLKRTRARGGDFAALSANHDEGSTLNDAYRLQGMDARGRYYGEAVFDPFSAAGYVDQTVAGAPNPFVNQLDFGGTTPEPSMDDSAFSTFFQGLMLNPAMISGRSRSANLVRRPFIEGSLGGGFISTGRDGGWTTEAEVQGYAANPVPWSIYGNLNVSRSDQHREEATPGSPVTNVSFDLRDSAFSGTGYITARPTPNDRLVAYVSAAREKPEFLNSLIVPVPPQEVYPGLAILGIGYNRAVENEVANYGVGWSHTFGYRNVLNTAIFASGYDGTSNEQGIVLFDVTGTNVLGQRTIEASTKQQSYIGAINHIYGTGDVTWRYGVEGGVVDQTQSEYSTINFLTFPLPTDITDLKSDLDLNVGKAYVDAIYDVTPTLKAEAGLFGTILQSDSYGASFSQGRLAPRIGAAWAPAEGHWLRAAYLQETSAVDTATLAPVGVVGIQSNQVPLALGGYTSTFATRWDAEWSDRLFTSLDYQHQSVHNLSVPIPGGIDTIDLTEGRIDRLAATANYWIGGGFAAFATFTCADSKNEDPSSGYYGEPLPYVPEAAARVGGTWVSPANLKVTLAGTYVGKRAGDVTGTQLSPYWTADAFATWEPFDKRFELELAAYNLFDEDFEVGSYTPGWGRSFVGSLKVRF</sequence>
<accession>A0A2P7SK74</accession>
<dbReference type="Proteomes" id="UP000240653">
    <property type="component" value="Unassembled WGS sequence"/>
</dbReference>
<dbReference type="InterPro" id="IPR019734">
    <property type="entry name" value="TPR_rpt"/>
</dbReference>
<evidence type="ECO:0000256" key="5">
    <source>
        <dbReference type="ARBA" id="ARBA00023237"/>
    </source>
</evidence>
<dbReference type="GO" id="GO:0046813">
    <property type="term" value="P:receptor-mediated virion attachment to host cell"/>
    <property type="evidence" value="ECO:0007669"/>
    <property type="project" value="TreeGrafter"/>
</dbReference>
<dbReference type="Pfam" id="PF04773">
    <property type="entry name" value="FecR"/>
    <property type="match status" value="1"/>
</dbReference>
<evidence type="ECO:0000256" key="1">
    <source>
        <dbReference type="ARBA" id="ARBA00004442"/>
    </source>
</evidence>
<keyword evidence="2" id="KW-0677">Repeat</keyword>
<dbReference type="InterPro" id="IPR006860">
    <property type="entry name" value="FecR"/>
</dbReference>
<dbReference type="GO" id="GO:0009279">
    <property type="term" value="C:cell outer membrane"/>
    <property type="evidence" value="ECO:0007669"/>
    <property type="project" value="UniProtKB-SubCell"/>
</dbReference>
<feature type="repeat" description="TPR" evidence="6">
    <location>
        <begin position="467"/>
        <end position="500"/>
    </location>
</feature>
<dbReference type="Gene3D" id="2.40.170.20">
    <property type="entry name" value="TonB-dependent receptor, beta-barrel domain"/>
    <property type="match status" value="1"/>
</dbReference>
<proteinExistence type="predicted"/>
<keyword evidence="8" id="KW-0675">Receptor</keyword>
<name>A0A2P7SK74_9HYPH</name>
<evidence type="ECO:0000256" key="4">
    <source>
        <dbReference type="ARBA" id="ARBA00023136"/>
    </source>
</evidence>
<keyword evidence="3 6" id="KW-0802">TPR repeat</keyword>
<dbReference type="EMBL" id="PXYL01000002">
    <property type="protein sequence ID" value="PSJ62751.1"/>
    <property type="molecule type" value="Genomic_DNA"/>
</dbReference>